<dbReference type="Gene3D" id="3.30.70.1230">
    <property type="entry name" value="Nucleotide cyclase"/>
    <property type="match status" value="1"/>
</dbReference>
<proteinExistence type="predicted"/>
<dbReference type="SUPFAM" id="SSF55073">
    <property type="entry name" value="Nucleotide cyclase"/>
    <property type="match status" value="1"/>
</dbReference>
<gene>
    <name evidence="10" type="ORF">TRFO_13244</name>
</gene>
<dbReference type="InterPro" id="IPR029787">
    <property type="entry name" value="Nucleotide_cyclase"/>
</dbReference>
<keyword evidence="2 7" id="KW-0812">Transmembrane</keyword>
<dbReference type="PANTHER" id="PTHR11920:SF335">
    <property type="entry name" value="GUANYLATE CYCLASE"/>
    <property type="match status" value="1"/>
</dbReference>
<dbReference type="GO" id="GO:0000166">
    <property type="term" value="F:nucleotide binding"/>
    <property type="evidence" value="ECO:0007669"/>
    <property type="project" value="UniProtKB-KW"/>
</dbReference>
<feature type="transmembrane region" description="Helical" evidence="7">
    <location>
        <begin position="47"/>
        <end position="70"/>
    </location>
</feature>
<keyword evidence="4 7" id="KW-1133">Transmembrane helix</keyword>
<dbReference type="GO" id="GO:0004383">
    <property type="term" value="F:guanylate cyclase activity"/>
    <property type="evidence" value="ECO:0007669"/>
    <property type="project" value="TreeGrafter"/>
</dbReference>
<evidence type="ECO:0000256" key="5">
    <source>
        <dbReference type="ARBA" id="ARBA00023136"/>
    </source>
</evidence>
<name>A0A1J4KYR2_9EUKA</name>
<evidence type="ECO:0000256" key="7">
    <source>
        <dbReference type="SAM" id="Phobius"/>
    </source>
</evidence>
<feature type="domain" description="PAS" evidence="8">
    <location>
        <begin position="330"/>
        <end position="387"/>
    </location>
</feature>
<dbReference type="InterPro" id="IPR000014">
    <property type="entry name" value="PAS"/>
</dbReference>
<dbReference type="PROSITE" id="PS50125">
    <property type="entry name" value="GUANYLATE_CYCLASE_2"/>
    <property type="match status" value="1"/>
</dbReference>
<evidence type="ECO:0000259" key="8">
    <source>
        <dbReference type="PROSITE" id="PS50112"/>
    </source>
</evidence>
<keyword evidence="3" id="KW-0547">Nucleotide-binding</keyword>
<reference evidence="10" key="1">
    <citation type="submission" date="2016-10" db="EMBL/GenBank/DDBJ databases">
        <authorList>
            <person name="Benchimol M."/>
            <person name="Almeida L.G."/>
            <person name="Vasconcelos A.T."/>
            <person name="Perreira-Neves A."/>
            <person name="Rosa I.A."/>
            <person name="Tasca T."/>
            <person name="Bogo M.R."/>
            <person name="de Souza W."/>
        </authorList>
    </citation>
    <scope>NUCLEOTIDE SEQUENCE [LARGE SCALE GENOMIC DNA]</scope>
    <source>
        <strain evidence="10">K</strain>
    </source>
</reference>
<dbReference type="PROSITE" id="PS50112">
    <property type="entry name" value="PAS"/>
    <property type="match status" value="1"/>
</dbReference>
<comment type="caution">
    <text evidence="10">The sequence shown here is derived from an EMBL/GenBank/DDBJ whole genome shotgun (WGS) entry which is preliminary data.</text>
</comment>
<dbReference type="GO" id="GO:0007168">
    <property type="term" value="P:receptor guanylyl cyclase signaling pathway"/>
    <property type="evidence" value="ECO:0007669"/>
    <property type="project" value="TreeGrafter"/>
</dbReference>
<dbReference type="SMART" id="SM00044">
    <property type="entry name" value="CYCc"/>
    <property type="match status" value="1"/>
</dbReference>
<evidence type="ECO:0000256" key="6">
    <source>
        <dbReference type="ARBA" id="ARBA00023239"/>
    </source>
</evidence>
<organism evidence="10 11">
    <name type="scientific">Tritrichomonas foetus</name>
    <dbReference type="NCBI Taxonomy" id="1144522"/>
    <lineage>
        <taxon>Eukaryota</taxon>
        <taxon>Metamonada</taxon>
        <taxon>Parabasalia</taxon>
        <taxon>Tritrichomonadida</taxon>
        <taxon>Tritrichomonadidae</taxon>
        <taxon>Tritrichomonas</taxon>
    </lineage>
</organism>
<dbReference type="EMBL" id="MLAK01000112">
    <property type="protein sequence ID" value="OHT16385.1"/>
    <property type="molecule type" value="Genomic_DNA"/>
</dbReference>
<keyword evidence="5 7" id="KW-0472">Membrane</keyword>
<protein>
    <submittedName>
        <fullName evidence="10">Adenylate cyclase</fullName>
    </submittedName>
</protein>
<dbReference type="AlphaFoldDB" id="A0A1J4KYR2"/>
<dbReference type="CDD" id="cd00130">
    <property type="entry name" value="PAS"/>
    <property type="match status" value="1"/>
</dbReference>
<dbReference type="SUPFAM" id="SSF55785">
    <property type="entry name" value="PYP-like sensor domain (PAS domain)"/>
    <property type="match status" value="1"/>
</dbReference>
<dbReference type="GO" id="GO:0004016">
    <property type="term" value="F:adenylate cyclase activity"/>
    <property type="evidence" value="ECO:0007669"/>
    <property type="project" value="TreeGrafter"/>
</dbReference>
<sequence>MNDANKLLKILTGLDSSMKEDARKPIRKDFEIEMAQLNEKKPKGKKWILFISELILCSAASALVAWAMIWEADNMNDDLKKLTYWHLYSVSRLSYVVEGLHYMLEAVLLNGTIISNVSNQETLSTLSQTSIVTLNRLNDALLKGVNGIPPCYEYDDELDDINFQSACIVPDNDTDLHDIYRCSSASQGIGLLYNMISTILNEINTTNGDFSQIMIVHSIHLVNCHLLDRLYSAIYRLEDLTEILCDDLETNSIITLVFGIVVSIIVFLLSINFYTQSVKVYNIGLTLTQRVPPTVFISNKQLMNFVLNRKNERDDVGMSTAQGAIFMSNDAILCTNVTGVVEIVNPAVTAILGYTPDQLLGQAASSFFSEKDADTITNQLELMKNGQSSLVYEDHMSCITDSAMEMPCGVTVLGMMNESKNTLESFVIIIRDETILMKQQKDAELAKEQSENLLFQILPRDIVVRLNRGEKDICFTVPSASIIFTDVVRFSEYAKNLQPQEIMGSLSTLFAAFDNVAKKYPLLTKIKLIGDIYMAAAGLFSTENDQPKAHAEQIINFGIDQLTELEEVNVKLNANLQLRIGINSGGPLLAGVLGTDKPVFDIIGDPINVAARLQTTDVPGKIQIPQSTYDLAHEGEFQIEARGEVFLKGKGKTMAYLITPQIGNVMSFDFVSLSKDA</sequence>
<feature type="domain" description="Guanylate cyclase" evidence="9">
    <location>
        <begin position="481"/>
        <end position="614"/>
    </location>
</feature>
<evidence type="ECO:0000259" key="9">
    <source>
        <dbReference type="PROSITE" id="PS50125"/>
    </source>
</evidence>
<evidence type="ECO:0000256" key="1">
    <source>
        <dbReference type="ARBA" id="ARBA00004370"/>
    </source>
</evidence>
<dbReference type="InterPro" id="IPR050401">
    <property type="entry name" value="Cyclic_nucleotide_synthase"/>
</dbReference>
<evidence type="ECO:0000256" key="3">
    <source>
        <dbReference type="ARBA" id="ARBA00022741"/>
    </source>
</evidence>
<keyword evidence="11" id="KW-1185">Reference proteome</keyword>
<comment type="subcellular location">
    <subcellularLocation>
        <location evidence="1">Membrane</location>
    </subcellularLocation>
</comment>
<keyword evidence="6" id="KW-0456">Lyase</keyword>
<dbReference type="CDD" id="cd07302">
    <property type="entry name" value="CHD"/>
    <property type="match status" value="1"/>
</dbReference>
<dbReference type="PANTHER" id="PTHR11920">
    <property type="entry name" value="GUANYLYL CYCLASE"/>
    <property type="match status" value="1"/>
</dbReference>
<dbReference type="VEuPathDB" id="TrichDB:TRFO_13244"/>
<dbReference type="Pfam" id="PF00211">
    <property type="entry name" value="Guanylate_cyc"/>
    <property type="match status" value="1"/>
</dbReference>
<dbReference type="GO" id="GO:0005886">
    <property type="term" value="C:plasma membrane"/>
    <property type="evidence" value="ECO:0007669"/>
    <property type="project" value="TreeGrafter"/>
</dbReference>
<dbReference type="GO" id="GO:0035556">
    <property type="term" value="P:intracellular signal transduction"/>
    <property type="evidence" value="ECO:0007669"/>
    <property type="project" value="InterPro"/>
</dbReference>
<evidence type="ECO:0000313" key="10">
    <source>
        <dbReference type="EMBL" id="OHT16385.1"/>
    </source>
</evidence>
<dbReference type="OrthoDB" id="1890790at2759"/>
<dbReference type="Proteomes" id="UP000179807">
    <property type="component" value="Unassembled WGS sequence"/>
</dbReference>
<dbReference type="InterPro" id="IPR001054">
    <property type="entry name" value="A/G_cyclase"/>
</dbReference>
<dbReference type="GeneID" id="94831824"/>
<dbReference type="RefSeq" id="XP_068369521.1">
    <property type="nucleotide sequence ID" value="XM_068497120.1"/>
</dbReference>
<evidence type="ECO:0000256" key="4">
    <source>
        <dbReference type="ARBA" id="ARBA00022989"/>
    </source>
</evidence>
<dbReference type="Pfam" id="PF13426">
    <property type="entry name" value="PAS_9"/>
    <property type="match status" value="1"/>
</dbReference>
<accession>A0A1J4KYR2</accession>
<dbReference type="NCBIfam" id="TIGR00229">
    <property type="entry name" value="sensory_box"/>
    <property type="match status" value="1"/>
</dbReference>
<evidence type="ECO:0000313" key="11">
    <source>
        <dbReference type="Proteomes" id="UP000179807"/>
    </source>
</evidence>
<evidence type="ECO:0000256" key="2">
    <source>
        <dbReference type="ARBA" id="ARBA00022692"/>
    </source>
</evidence>
<feature type="transmembrane region" description="Helical" evidence="7">
    <location>
        <begin position="253"/>
        <end position="274"/>
    </location>
</feature>
<dbReference type="SMART" id="SM00091">
    <property type="entry name" value="PAS"/>
    <property type="match status" value="1"/>
</dbReference>
<dbReference type="GO" id="GO:0001653">
    <property type="term" value="F:peptide receptor activity"/>
    <property type="evidence" value="ECO:0007669"/>
    <property type="project" value="TreeGrafter"/>
</dbReference>
<dbReference type="Gene3D" id="3.30.450.20">
    <property type="entry name" value="PAS domain"/>
    <property type="match status" value="1"/>
</dbReference>
<dbReference type="InterPro" id="IPR035965">
    <property type="entry name" value="PAS-like_dom_sf"/>
</dbReference>